<dbReference type="InterPro" id="IPR029063">
    <property type="entry name" value="SAM-dependent_MTases_sf"/>
</dbReference>
<name>U2EB69_9MOLU</name>
<dbReference type="Gene3D" id="3.40.50.150">
    <property type="entry name" value="Vaccinia Virus protein VP39"/>
    <property type="match status" value="1"/>
</dbReference>
<dbReference type="FunCoup" id="U2EB69">
    <property type="interactions" value="44"/>
</dbReference>
<evidence type="ECO:0000313" key="2">
    <source>
        <dbReference type="EMBL" id="ERJ12348.1"/>
    </source>
</evidence>
<reference evidence="2 3" key="1">
    <citation type="journal article" date="2011" name="J. Bacteriol.">
        <title>Genome sequence of Haloplasma contractile, an unusual contractile bacterium from a deep-sea anoxic brine lake.</title>
        <authorList>
            <person name="Antunes A."/>
            <person name="Alam I."/>
            <person name="El Dorry H."/>
            <person name="Siam R."/>
            <person name="Robertson A."/>
            <person name="Bajic V.B."/>
            <person name="Stingl U."/>
        </authorList>
    </citation>
    <scope>NUCLEOTIDE SEQUENCE [LARGE SCALE GENOMIC DNA]</scope>
    <source>
        <strain evidence="2 3">SSD-17B</strain>
    </source>
</reference>
<gene>
    <name evidence="2" type="ORF">HLPCO_001334</name>
</gene>
<dbReference type="InterPro" id="IPR007848">
    <property type="entry name" value="Small_mtfrase_dom"/>
</dbReference>
<dbReference type="eggNOG" id="COG4123">
    <property type="taxonomic scope" value="Bacteria"/>
</dbReference>
<dbReference type="EC" id="2.1.1.144" evidence="2"/>
<dbReference type="EMBL" id="AFNU02000004">
    <property type="protein sequence ID" value="ERJ12348.1"/>
    <property type="molecule type" value="Genomic_DNA"/>
</dbReference>
<keyword evidence="3" id="KW-1185">Reference proteome</keyword>
<dbReference type="InParanoid" id="U2EB69"/>
<dbReference type="GO" id="GO:0032259">
    <property type="term" value="P:methylation"/>
    <property type="evidence" value="ECO:0007669"/>
    <property type="project" value="UniProtKB-KW"/>
</dbReference>
<evidence type="ECO:0000313" key="3">
    <source>
        <dbReference type="Proteomes" id="UP000005707"/>
    </source>
</evidence>
<protein>
    <submittedName>
        <fullName evidence="2">Trans-aconitate 2-methyltransferase protein</fullName>
        <ecNumber evidence="2">2.1.1.144</ecNumber>
    </submittedName>
</protein>
<reference evidence="2 3" key="2">
    <citation type="journal article" date="2013" name="PLoS ONE">
        <title>INDIGO - INtegrated Data Warehouse of MIcrobial GenOmes with Examples from the Red Sea Extremophiles.</title>
        <authorList>
            <person name="Alam I."/>
            <person name="Antunes A."/>
            <person name="Kamau A.A."/>
            <person name="Ba Alawi W."/>
            <person name="Kalkatawi M."/>
            <person name="Stingl U."/>
            <person name="Bajic V.B."/>
        </authorList>
    </citation>
    <scope>NUCLEOTIDE SEQUENCE [LARGE SCALE GENOMIC DNA]</scope>
    <source>
        <strain evidence="2 3">SSD-17B</strain>
    </source>
</reference>
<dbReference type="Pfam" id="PF05175">
    <property type="entry name" value="MTS"/>
    <property type="match status" value="1"/>
</dbReference>
<dbReference type="AlphaFoldDB" id="U2EB69"/>
<dbReference type="CDD" id="cd02440">
    <property type="entry name" value="AdoMet_MTases"/>
    <property type="match status" value="1"/>
</dbReference>
<sequence>MLKDNEVINNLFGYDGLKVIQRTDMFHFSLDSTLISNFVSINQKVKKIVDLGAGNAPIPLMLSLRTKAAITGVEIQEESVSLARRNIELNDLHKQITIVQGDLKGINKRIGHHQFDLVTCNPPFFKVKEDSNINKNDYLTIARHEVKATLDDVIKETMLLLKNSGTFAMVHRPDRLVEILEIMTKYQIHPKRLRFVYPRPGKDANTILIEGKKSNPGGLKILPPLYIYKYDKGTEYTDEVSDMFMRRANSES</sequence>
<proteinExistence type="predicted"/>
<dbReference type="GO" id="GO:0030798">
    <property type="term" value="F:trans-aconitate 2-methyltransferase activity"/>
    <property type="evidence" value="ECO:0007669"/>
    <property type="project" value="UniProtKB-EC"/>
</dbReference>
<dbReference type="InterPro" id="IPR050210">
    <property type="entry name" value="tRNA_Adenine-N(6)_MTase"/>
</dbReference>
<feature type="domain" description="Methyltransferase small" evidence="1">
    <location>
        <begin position="35"/>
        <end position="131"/>
    </location>
</feature>
<dbReference type="SUPFAM" id="SSF53335">
    <property type="entry name" value="S-adenosyl-L-methionine-dependent methyltransferases"/>
    <property type="match status" value="1"/>
</dbReference>
<dbReference type="STRING" id="1033810.HLPCO_001334"/>
<organism evidence="2 3">
    <name type="scientific">Haloplasma contractile SSD-17B</name>
    <dbReference type="NCBI Taxonomy" id="1033810"/>
    <lineage>
        <taxon>Bacteria</taxon>
        <taxon>Bacillati</taxon>
        <taxon>Mycoplasmatota</taxon>
        <taxon>Mollicutes</taxon>
        <taxon>Haloplasmatales</taxon>
        <taxon>Haloplasmataceae</taxon>
        <taxon>Haloplasma</taxon>
    </lineage>
</organism>
<dbReference type="OrthoDB" id="9777257at2"/>
<accession>U2EB69</accession>
<comment type="caution">
    <text evidence="2">The sequence shown here is derived from an EMBL/GenBank/DDBJ whole genome shotgun (WGS) entry which is preliminary data.</text>
</comment>
<evidence type="ECO:0000259" key="1">
    <source>
        <dbReference type="Pfam" id="PF05175"/>
    </source>
</evidence>
<keyword evidence="2" id="KW-0489">Methyltransferase</keyword>
<dbReference type="Proteomes" id="UP000005707">
    <property type="component" value="Unassembled WGS sequence"/>
</dbReference>
<dbReference type="RefSeq" id="WP_008825075.1">
    <property type="nucleotide sequence ID" value="NZ_AFNU02000004.1"/>
</dbReference>
<dbReference type="PANTHER" id="PTHR47739">
    <property type="entry name" value="TRNA1(VAL) (ADENINE(37)-N6)-METHYLTRANSFERASE"/>
    <property type="match status" value="1"/>
</dbReference>
<keyword evidence="2" id="KW-0808">Transferase</keyword>
<dbReference type="PANTHER" id="PTHR47739:SF1">
    <property type="entry name" value="TRNA1(VAL) (ADENINE(37)-N6)-METHYLTRANSFERASE"/>
    <property type="match status" value="1"/>
</dbReference>